<name>A0A9P8A293_MORAP</name>
<comment type="similarity">
    <text evidence="1">Belongs to the peptidase S12 family.</text>
</comment>
<dbReference type="InterPro" id="IPR012338">
    <property type="entry name" value="Beta-lactam/transpept-like"/>
</dbReference>
<sequence length="506" mass="55882">MTLSSLYHVLGAKPPLADLHATIEKTRLQLGIPGLSVAVLYKGEIVFAEGFGKRNAQGDEYKASTLQPIGSVTKSFTAAAIGEMVAEGKLDWDTTPVNKYLPEFQYKDPVLTSQLTFVDLLSHRTDLGRKVDLAFYRSTESRIELLKRIRHVDMQSKLKSTMNYSNAQYAAAGEAAARVAGMSYEDVVREKVIKPLGLNNTGFMPVEMRNRTSNYAIPFSALSLEDAQKGNVRPRELEEMLHAPGAPSGAIYSNVFDMVKYGRVIMKEGELNGKQVLNKSSVQELLTAHSIVGGPATAPESTSALTYGLGWMLHTYKGRQVYWHNGATGGFTANLAMFPDDDLVVAHLCNLMYSDPGSNIFQHVADELLDLPKTYNWLPDMALKAVEGSYQAVANSRNGTGVVPERIPNQPPTHPLQAYVGVYSHLVYGDASVTLEKSQDGQETLVIELIRFRSTLEPYHFDVFTAQLEDVVTNMKTIATFKTVTDNRVDSVVVDVTFPVEFKRKE</sequence>
<reference evidence="4" key="1">
    <citation type="submission" date="2021-07" db="EMBL/GenBank/DDBJ databases">
        <title>Draft genome of Mortierella alpina, strain LL118, isolated from an aspen leaf litter sample.</title>
        <authorList>
            <person name="Yang S."/>
            <person name="Vinatzer B.A."/>
        </authorList>
    </citation>
    <scope>NUCLEOTIDE SEQUENCE</scope>
    <source>
        <strain evidence="4">LL118</strain>
    </source>
</reference>
<dbReference type="AlphaFoldDB" id="A0A9P8A293"/>
<feature type="domain" description="Beta-lactamase-related" evidence="2">
    <location>
        <begin position="24"/>
        <end position="356"/>
    </location>
</feature>
<dbReference type="InterPro" id="IPR050491">
    <property type="entry name" value="AmpC-like"/>
</dbReference>
<evidence type="ECO:0000313" key="5">
    <source>
        <dbReference type="Proteomes" id="UP000717515"/>
    </source>
</evidence>
<gene>
    <name evidence="4" type="ORF">KVV02_008828</name>
</gene>
<dbReference type="Gene3D" id="3.40.710.10">
    <property type="entry name" value="DD-peptidase/beta-lactamase superfamily"/>
    <property type="match status" value="1"/>
</dbReference>
<protein>
    <recommendedName>
        <fullName evidence="6">Beta-lactamase/transpeptidase-like protein</fullName>
    </recommendedName>
</protein>
<proteinExistence type="inferred from homology"/>
<dbReference type="Gene3D" id="2.40.128.600">
    <property type="match status" value="1"/>
</dbReference>
<evidence type="ECO:0000259" key="2">
    <source>
        <dbReference type="Pfam" id="PF00144"/>
    </source>
</evidence>
<evidence type="ECO:0008006" key="6">
    <source>
        <dbReference type="Google" id="ProtNLM"/>
    </source>
</evidence>
<evidence type="ECO:0000259" key="3">
    <source>
        <dbReference type="Pfam" id="PF11954"/>
    </source>
</evidence>
<dbReference type="Pfam" id="PF00144">
    <property type="entry name" value="Beta-lactamase"/>
    <property type="match status" value="1"/>
</dbReference>
<dbReference type="InterPro" id="IPR021860">
    <property type="entry name" value="Peptidase_S12_Pab87-rel_C"/>
</dbReference>
<organism evidence="4 5">
    <name type="scientific">Mortierella alpina</name>
    <name type="common">Oleaginous fungus</name>
    <name type="synonym">Mortierella renispora</name>
    <dbReference type="NCBI Taxonomy" id="64518"/>
    <lineage>
        <taxon>Eukaryota</taxon>
        <taxon>Fungi</taxon>
        <taxon>Fungi incertae sedis</taxon>
        <taxon>Mucoromycota</taxon>
        <taxon>Mortierellomycotina</taxon>
        <taxon>Mortierellomycetes</taxon>
        <taxon>Mortierellales</taxon>
        <taxon>Mortierellaceae</taxon>
        <taxon>Mortierella</taxon>
    </lineage>
</organism>
<dbReference type="EMBL" id="JAIFTL010000101">
    <property type="protein sequence ID" value="KAG9323428.1"/>
    <property type="molecule type" value="Genomic_DNA"/>
</dbReference>
<comment type="caution">
    <text evidence="4">The sequence shown here is derived from an EMBL/GenBank/DDBJ whole genome shotgun (WGS) entry which is preliminary data.</text>
</comment>
<feature type="domain" description="Peptidase S12 Pab87-related C-terminal" evidence="3">
    <location>
        <begin position="406"/>
        <end position="501"/>
    </location>
</feature>
<dbReference type="Pfam" id="PF11954">
    <property type="entry name" value="DUF3471"/>
    <property type="match status" value="1"/>
</dbReference>
<evidence type="ECO:0000313" key="4">
    <source>
        <dbReference type="EMBL" id="KAG9323428.1"/>
    </source>
</evidence>
<dbReference type="Proteomes" id="UP000717515">
    <property type="component" value="Unassembled WGS sequence"/>
</dbReference>
<dbReference type="InterPro" id="IPR001466">
    <property type="entry name" value="Beta-lactam-related"/>
</dbReference>
<dbReference type="PANTHER" id="PTHR46825:SF15">
    <property type="entry name" value="BETA-LACTAMASE-RELATED DOMAIN-CONTAINING PROTEIN"/>
    <property type="match status" value="1"/>
</dbReference>
<accession>A0A9P8A293</accession>
<dbReference type="SUPFAM" id="SSF56601">
    <property type="entry name" value="beta-lactamase/transpeptidase-like"/>
    <property type="match status" value="1"/>
</dbReference>
<dbReference type="PANTHER" id="PTHR46825">
    <property type="entry name" value="D-ALANYL-D-ALANINE-CARBOXYPEPTIDASE/ENDOPEPTIDASE AMPH"/>
    <property type="match status" value="1"/>
</dbReference>
<evidence type="ECO:0000256" key="1">
    <source>
        <dbReference type="ARBA" id="ARBA00038215"/>
    </source>
</evidence>